<reference evidence="2 3" key="2">
    <citation type="journal article" date="2020" name="Int. J. Syst. Evol. Microbiol.">
        <title>Sulfuracidifex tepidarius gen. nov., sp. nov. and transfer of Sulfolobus metallicus Huber and Stetter 1992 to the genus Sulfuracidifex as Sulfuracidifex metallicus comb. nov.</title>
        <authorList>
            <person name="Itoh T."/>
            <person name="Miura T."/>
            <person name="Sakai H.D."/>
            <person name="Kato S."/>
            <person name="Ohkuma M."/>
            <person name="Takashina T."/>
        </authorList>
    </citation>
    <scope>NUCLEOTIDE SEQUENCE</scope>
    <source>
        <strain evidence="1 3">IC-006</strain>
        <strain evidence="2">IC-007</strain>
    </source>
</reference>
<gene>
    <name evidence="1" type="ORF">IC006_1429</name>
    <name evidence="2" type="ORF">IC007_1405</name>
</gene>
<keyword evidence="3" id="KW-1185">Reference proteome</keyword>
<dbReference type="RefSeq" id="WP_167747983.1">
    <property type="nucleotide sequence ID" value="NZ_AP018929.1"/>
</dbReference>
<dbReference type="Proteomes" id="UP000322983">
    <property type="component" value="Chromosome"/>
</dbReference>
<dbReference type="STRING" id="1294262.GCA_001316085_02949"/>
<dbReference type="OrthoDB" id="42828at2157"/>
<accession>A0A510DVB9</accession>
<dbReference type="KEGG" id="step:IC006_1429"/>
<dbReference type="Proteomes" id="UP000325030">
    <property type="component" value="Chromosome"/>
</dbReference>
<organism evidence="2 4">
    <name type="scientific">Sulfuracidifex tepidarius</name>
    <dbReference type="NCBI Taxonomy" id="1294262"/>
    <lineage>
        <taxon>Archaea</taxon>
        <taxon>Thermoproteota</taxon>
        <taxon>Thermoprotei</taxon>
        <taxon>Sulfolobales</taxon>
        <taxon>Sulfolobaceae</taxon>
        <taxon>Sulfuracidifex</taxon>
    </lineage>
</organism>
<name>A0A510E2Z3_9CREN</name>
<protein>
    <submittedName>
        <fullName evidence="2">Uncharacterized protein</fullName>
    </submittedName>
</protein>
<dbReference type="EMBL" id="AP018930">
    <property type="protein sequence ID" value="BBG26883.1"/>
    <property type="molecule type" value="Genomic_DNA"/>
</dbReference>
<accession>A0A510E2Z3</accession>
<dbReference type="EMBL" id="AP018929">
    <property type="protein sequence ID" value="BBG24127.1"/>
    <property type="molecule type" value="Genomic_DNA"/>
</dbReference>
<evidence type="ECO:0000313" key="3">
    <source>
        <dbReference type="Proteomes" id="UP000322983"/>
    </source>
</evidence>
<proteinExistence type="predicted"/>
<evidence type="ECO:0000313" key="2">
    <source>
        <dbReference type="EMBL" id="BBG26883.1"/>
    </source>
</evidence>
<dbReference type="AlphaFoldDB" id="A0A510E2Z3"/>
<evidence type="ECO:0000313" key="1">
    <source>
        <dbReference type="EMBL" id="BBG24127.1"/>
    </source>
</evidence>
<evidence type="ECO:0000313" key="4">
    <source>
        <dbReference type="Proteomes" id="UP000325030"/>
    </source>
</evidence>
<sequence length="45" mass="5369">MKKSTLLMLLQNIYEDVDYCSCFAAKKKLEWLIKKLQEEDIENDS</sequence>
<reference evidence="4" key="1">
    <citation type="submission" date="2018-09" db="EMBL/GenBank/DDBJ databases">
        <title>Complete Genome Sequencing of Sulfolobus sp. JCM 16834.</title>
        <authorList>
            <person name="Kato S."/>
            <person name="Itoh T."/>
            <person name="Ohkuma M."/>
        </authorList>
    </citation>
    <scope>NUCLEOTIDE SEQUENCE [LARGE SCALE GENOMIC DNA]</scope>
    <source>
        <strain evidence="4">IC-007</strain>
    </source>
</reference>
<dbReference type="GeneID" id="52251659"/>